<feature type="binding site" description="axial binding residue" evidence="7">
    <location>
        <position position="200"/>
    </location>
    <ligand>
        <name>heme</name>
        <dbReference type="ChEBI" id="CHEBI:30413"/>
    </ligand>
    <ligandPart>
        <name>Fe</name>
        <dbReference type="ChEBI" id="CHEBI:18248"/>
    </ligandPart>
</feature>
<dbReference type="EMBL" id="CACQ02001200">
    <property type="protein sequence ID" value="CCF34591.1"/>
    <property type="molecule type" value="Genomic_DNA"/>
</dbReference>
<evidence type="ECO:0000313" key="10">
    <source>
        <dbReference type="Proteomes" id="UP000007174"/>
    </source>
</evidence>
<keyword evidence="6 8" id="KW-0503">Monooxygenase</keyword>
<evidence type="ECO:0000256" key="2">
    <source>
        <dbReference type="ARBA" id="ARBA00010617"/>
    </source>
</evidence>
<keyword evidence="3 7" id="KW-0479">Metal-binding</keyword>
<evidence type="ECO:0000256" key="8">
    <source>
        <dbReference type="RuleBase" id="RU000461"/>
    </source>
</evidence>
<dbReference type="InterPro" id="IPR002403">
    <property type="entry name" value="Cyt_P450_E_grp-IV"/>
</dbReference>
<organism evidence="9 10">
    <name type="scientific">Colletotrichum higginsianum (strain IMI 349063)</name>
    <name type="common">Crucifer anthracnose fungus</name>
    <dbReference type="NCBI Taxonomy" id="759273"/>
    <lineage>
        <taxon>Eukaryota</taxon>
        <taxon>Fungi</taxon>
        <taxon>Dikarya</taxon>
        <taxon>Ascomycota</taxon>
        <taxon>Pezizomycotina</taxon>
        <taxon>Sordariomycetes</taxon>
        <taxon>Hypocreomycetidae</taxon>
        <taxon>Glomerellales</taxon>
        <taxon>Glomerellaceae</taxon>
        <taxon>Colletotrichum</taxon>
        <taxon>Colletotrichum destructivum species complex</taxon>
    </lineage>
</organism>
<comment type="similarity">
    <text evidence="2 8">Belongs to the cytochrome P450 family.</text>
</comment>
<protein>
    <submittedName>
        <fullName evidence="9">Ent-kaurene oxidase</fullName>
    </submittedName>
</protein>
<dbReference type="AlphaFoldDB" id="H1V2Y9"/>
<dbReference type="eggNOG" id="KOG0157">
    <property type="taxonomic scope" value="Eukaryota"/>
</dbReference>
<evidence type="ECO:0000256" key="3">
    <source>
        <dbReference type="ARBA" id="ARBA00022723"/>
    </source>
</evidence>
<evidence type="ECO:0000256" key="5">
    <source>
        <dbReference type="ARBA" id="ARBA00023004"/>
    </source>
</evidence>
<keyword evidence="5 7" id="KW-0408">Iron</keyword>
<dbReference type="STRING" id="759273.H1V2Y9"/>
<dbReference type="VEuPathDB" id="FungiDB:CH63R_05336"/>
<dbReference type="InterPro" id="IPR036396">
    <property type="entry name" value="Cyt_P450_sf"/>
</dbReference>
<gene>
    <name evidence="9" type="ORF">CH063_06557</name>
</gene>
<dbReference type="GO" id="GO:0020037">
    <property type="term" value="F:heme binding"/>
    <property type="evidence" value="ECO:0007669"/>
    <property type="project" value="InterPro"/>
</dbReference>
<dbReference type="InterPro" id="IPR017972">
    <property type="entry name" value="Cyt_P450_CS"/>
</dbReference>
<evidence type="ECO:0000256" key="4">
    <source>
        <dbReference type="ARBA" id="ARBA00023002"/>
    </source>
</evidence>
<accession>H1V2Y9</accession>
<comment type="cofactor">
    <cofactor evidence="1 7">
        <name>heme</name>
        <dbReference type="ChEBI" id="CHEBI:30413"/>
    </cofactor>
</comment>
<dbReference type="Gene3D" id="1.10.630.10">
    <property type="entry name" value="Cytochrome P450"/>
    <property type="match status" value="1"/>
</dbReference>
<sequence>MGLELPQSAKWNEVNINAKLLCIIAMTSGRAFVSPELCRDEIHLDASINFTKNLIIAVYVYWLAARTEPVTLLLEDVQQALTYIEGQFTSTLLQNMKKLDSFIREIKIVIPLSANFYLRKVVKLFQLPNGQTIPEGMFIEVPSIGINEDPEIFPIPDVFDALRFDKLREDKDQLVEVVSQAQSESVGTTHLTFSYGKHACPGRDFTVNEIKMIVANLFCHYDIKSPDGVNGRYQNLALATRVFPTL</sequence>
<dbReference type="PROSITE" id="PS00086">
    <property type="entry name" value="CYTOCHROME_P450"/>
    <property type="match status" value="1"/>
</dbReference>
<name>H1V2Y9_COLHI</name>
<evidence type="ECO:0000256" key="1">
    <source>
        <dbReference type="ARBA" id="ARBA00001971"/>
    </source>
</evidence>
<keyword evidence="7 8" id="KW-0349">Heme</keyword>
<reference evidence="10" key="1">
    <citation type="journal article" date="2012" name="Nat. Genet.">
        <title>Lifestyle transitions in plant pathogenic Colletotrichum fungi deciphered by genome and transcriptome analyses.</title>
        <authorList>
            <person name="O'Connell R.J."/>
            <person name="Thon M.R."/>
            <person name="Hacquard S."/>
            <person name="Amyotte S.G."/>
            <person name="Kleemann J."/>
            <person name="Torres M.F."/>
            <person name="Damm U."/>
            <person name="Buiate E.A."/>
            <person name="Epstein L."/>
            <person name="Alkan N."/>
            <person name="Altmueller J."/>
            <person name="Alvarado-Balderrama L."/>
            <person name="Bauser C.A."/>
            <person name="Becker C."/>
            <person name="Birren B.W."/>
            <person name="Chen Z."/>
            <person name="Choi J."/>
            <person name="Crouch J.A."/>
            <person name="Duvick J.P."/>
            <person name="Farman M.A."/>
            <person name="Gan P."/>
            <person name="Heiman D."/>
            <person name="Henrissat B."/>
            <person name="Howard R.J."/>
            <person name="Kabbage M."/>
            <person name="Koch C."/>
            <person name="Kracher B."/>
            <person name="Kubo Y."/>
            <person name="Law A.D."/>
            <person name="Lebrun M.-H."/>
            <person name="Lee Y.-H."/>
            <person name="Miyara I."/>
            <person name="Moore N."/>
            <person name="Neumann U."/>
            <person name="Nordstroem K."/>
            <person name="Panaccione D.G."/>
            <person name="Panstruga R."/>
            <person name="Place M."/>
            <person name="Proctor R.H."/>
            <person name="Prusky D."/>
            <person name="Rech G."/>
            <person name="Reinhardt R."/>
            <person name="Rollins J.A."/>
            <person name="Rounsley S."/>
            <person name="Schardl C.L."/>
            <person name="Schwartz D.C."/>
            <person name="Shenoy N."/>
            <person name="Shirasu K."/>
            <person name="Sikhakolli U.R."/>
            <person name="Stueber K."/>
            <person name="Sukno S.A."/>
            <person name="Sweigard J.A."/>
            <person name="Takano Y."/>
            <person name="Takahara H."/>
            <person name="Trail F."/>
            <person name="van der Does H.C."/>
            <person name="Voll L.M."/>
            <person name="Will I."/>
            <person name="Young S."/>
            <person name="Zeng Q."/>
            <person name="Zhang J."/>
            <person name="Zhou S."/>
            <person name="Dickman M.B."/>
            <person name="Schulze-Lefert P."/>
            <person name="Ver Loren van Themaat E."/>
            <person name="Ma L.-J."/>
            <person name="Vaillancourt L.J."/>
        </authorList>
    </citation>
    <scope>NUCLEOTIDE SEQUENCE [LARGE SCALE GENOMIC DNA]</scope>
    <source>
        <strain evidence="10">IMI 349063</strain>
    </source>
</reference>
<evidence type="ECO:0000256" key="7">
    <source>
        <dbReference type="PIRSR" id="PIRSR602403-1"/>
    </source>
</evidence>
<dbReference type="Pfam" id="PF00067">
    <property type="entry name" value="p450"/>
    <property type="match status" value="1"/>
</dbReference>
<dbReference type="PRINTS" id="PR00465">
    <property type="entry name" value="EP450IV"/>
</dbReference>
<dbReference type="Proteomes" id="UP000007174">
    <property type="component" value="Unassembled WGS sequence"/>
</dbReference>
<dbReference type="PANTHER" id="PTHR46206:SF7">
    <property type="entry name" value="P450, PUTATIVE (EUROFUNG)-RELATED"/>
    <property type="match status" value="1"/>
</dbReference>
<dbReference type="GO" id="GO:0004497">
    <property type="term" value="F:monooxygenase activity"/>
    <property type="evidence" value="ECO:0007669"/>
    <property type="project" value="UniProtKB-KW"/>
</dbReference>
<keyword evidence="4 8" id="KW-0560">Oxidoreductase</keyword>
<dbReference type="GO" id="GO:0005506">
    <property type="term" value="F:iron ion binding"/>
    <property type="evidence" value="ECO:0007669"/>
    <property type="project" value="InterPro"/>
</dbReference>
<dbReference type="PANTHER" id="PTHR46206">
    <property type="entry name" value="CYTOCHROME P450"/>
    <property type="match status" value="1"/>
</dbReference>
<evidence type="ECO:0000313" key="9">
    <source>
        <dbReference type="EMBL" id="CCF34591.1"/>
    </source>
</evidence>
<proteinExistence type="inferred from homology"/>
<dbReference type="GO" id="GO:0016705">
    <property type="term" value="F:oxidoreductase activity, acting on paired donors, with incorporation or reduction of molecular oxygen"/>
    <property type="evidence" value="ECO:0007669"/>
    <property type="project" value="InterPro"/>
</dbReference>
<dbReference type="SUPFAM" id="SSF48264">
    <property type="entry name" value="Cytochrome P450"/>
    <property type="match status" value="1"/>
</dbReference>
<evidence type="ECO:0000256" key="6">
    <source>
        <dbReference type="ARBA" id="ARBA00023033"/>
    </source>
</evidence>
<dbReference type="InterPro" id="IPR001128">
    <property type="entry name" value="Cyt_P450"/>
</dbReference>
<dbReference type="HOGENOM" id="CLU_1128983_0_0_1"/>